<sequence>MERQVLGRQRALFITASVLAGLAALLVIADGIEGYHELRKLKMQMGYSFIGVTRFLGAVFLAAVSAALIRAKTKAAMMILPLTFYFVPSILTALQKYGRGILFGIFVPDYWAYHYQEILFSFLIPALLYAIILMTVLLVIPTRITVIVLLGFYMAAPLAYVMLHSERWYLFSNYQWSNILFLTAVLLSVIALPVKVRNHAGVN</sequence>
<proteinExistence type="predicted"/>
<feature type="transmembrane region" description="Helical" evidence="1">
    <location>
        <begin position="76"/>
        <end position="98"/>
    </location>
</feature>
<feature type="transmembrane region" description="Helical" evidence="1">
    <location>
        <begin position="175"/>
        <end position="194"/>
    </location>
</feature>
<protein>
    <submittedName>
        <fullName evidence="2">Uncharacterized protein</fullName>
    </submittedName>
</protein>
<keyword evidence="1" id="KW-1133">Transmembrane helix</keyword>
<feature type="transmembrane region" description="Helical" evidence="1">
    <location>
        <begin position="49"/>
        <end position="69"/>
    </location>
</feature>
<organism evidence="2 3">
    <name type="scientific">Fumia xinanensis</name>
    <dbReference type="NCBI Taxonomy" id="2763659"/>
    <lineage>
        <taxon>Bacteria</taxon>
        <taxon>Bacillati</taxon>
        <taxon>Bacillota</taxon>
        <taxon>Clostridia</taxon>
        <taxon>Eubacteriales</taxon>
        <taxon>Oscillospiraceae</taxon>
        <taxon>Fumia</taxon>
    </lineage>
</organism>
<keyword evidence="3" id="KW-1185">Reference proteome</keyword>
<reference evidence="2" key="1">
    <citation type="submission" date="2020-08" db="EMBL/GenBank/DDBJ databases">
        <title>Genome public.</title>
        <authorList>
            <person name="Liu C."/>
            <person name="Sun Q."/>
        </authorList>
    </citation>
    <scope>NUCLEOTIDE SEQUENCE</scope>
    <source>
        <strain evidence="2">NSJ-33</strain>
    </source>
</reference>
<dbReference type="AlphaFoldDB" id="A0A926E4H7"/>
<evidence type="ECO:0000256" key="1">
    <source>
        <dbReference type="SAM" id="Phobius"/>
    </source>
</evidence>
<dbReference type="EMBL" id="JACRSV010000001">
    <property type="protein sequence ID" value="MBC8559398.1"/>
    <property type="molecule type" value="Genomic_DNA"/>
</dbReference>
<dbReference type="RefSeq" id="WP_249294292.1">
    <property type="nucleotide sequence ID" value="NZ_JACRSV010000001.1"/>
</dbReference>
<gene>
    <name evidence="2" type="ORF">H8710_04860</name>
</gene>
<name>A0A926E4H7_9FIRM</name>
<comment type="caution">
    <text evidence="2">The sequence shown here is derived from an EMBL/GenBank/DDBJ whole genome shotgun (WGS) entry which is preliminary data.</text>
</comment>
<keyword evidence="1" id="KW-0472">Membrane</keyword>
<evidence type="ECO:0000313" key="3">
    <source>
        <dbReference type="Proteomes" id="UP000610760"/>
    </source>
</evidence>
<feature type="transmembrane region" description="Helical" evidence="1">
    <location>
        <begin position="118"/>
        <end position="139"/>
    </location>
</feature>
<evidence type="ECO:0000313" key="2">
    <source>
        <dbReference type="EMBL" id="MBC8559398.1"/>
    </source>
</evidence>
<feature type="transmembrane region" description="Helical" evidence="1">
    <location>
        <begin position="12"/>
        <end position="29"/>
    </location>
</feature>
<dbReference type="Proteomes" id="UP000610760">
    <property type="component" value="Unassembled WGS sequence"/>
</dbReference>
<accession>A0A926E4H7</accession>
<keyword evidence="1" id="KW-0812">Transmembrane</keyword>
<feature type="transmembrane region" description="Helical" evidence="1">
    <location>
        <begin position="146"/>
        <end position="163"/>
    </location>
</feature>